<dbReference type="GO" id="GO:0008440">
    <property type="term" value="F:inositol-1,4,5-trisphosphate 3-kinase activity"/>
    <property type="evidence" value="ECO:0007669"/>
    <property type="project" value="TreeGrafter"/>
</dbReference>
<dbReference type="OrthoDB" id="2573163at2759"/>
<dbReference type="GO" id="GO:0046854">
    <property type="term" value="P:phosphatidylinositol phosphate biosynthetic process"/>
    <property type="evidence" value="ECO:0007669"/>
    <property type="project" value="TreeGrafter"/>
</dbReference>
<evidence type="ECO:0000256" key="1">
    <source>
        <dbReference type="ARBA" id="ARBA00007374"/>
    </source>
</evidence>
<dbReference type="GO" id="GO:0005737">
    <property type="term" value="C:cytoplasm"/>
    <property type="evidence" value="ECO:0007669"/>
    <property type="project" value="TreeGrafter"/>
</dbReference>
<dbReference type="PANTHER" id="PTHR12400:SF21">
    <property type="entry name" value="KINASE"/>
    <property type="match status" value="1"/>
</dbReference>
<evidence type="ECO:0000313" key="6">
    <source>
        <dbReference type="EMBL" id="KAG2224174.1"/>
    </source>
</evidence>
<proteinExistence type="inferred from homology"/>
<accession>A0A8H7S5W8</accession>
<dbReference type="PANTHER" id="PTHR12400">
    <property type="entry name" value="INOSITOL POLYPHOSPHATE KINASE"/>
    <property type="match status" value="1"/>
</dbReference>
<comment type="similarity">
    <text evidence="1 4">Belongs to the inositol phosphokinase (IPK) family.</text>
</comment>
<name>A0A8H7S5W8_9FUNG</name>
<dbReference type="SUPFAM" id="SSF56104">
    <property type="entry name" value="SAICAR synthase-like"/>
    <property type="match status" value="1"/>
</dbReference>
<dbReference type="EMBL" id="JAEPRB010000047">
    <property type="protein sequence ID" value="KAG2224174.1"/>
    <property type="molecule type" value="Genomic_DNA"/>
</dbReference>
<feature type="compositionally biased region" description="Low complexity" evidence="5">
    <location>
        <begin position="333"/>
        <end position="344"/>
    </location>
</feature>
<reference evidence="6 7" key="1">
    <citation type="submission" date="2020-12" db="EMBL/GenBank/DDBJ databases">
        <title>Metabolic potential, ecology and presence of endohyphal bacteria is reflected in genomic diversity of Mucoromycotina.</title>
        <authorList>
            <person name="Muszewska A."/>
            <person name="Okrasinska A."/>
            <person name="Steczkiewicz K."/>
            <person name="Drgas O."/>
            <person name="Orlowska M."/>
            <person name="Perlinska-Lenart U."/>
            <person name="Aleksandrzak-Piekarczyk T."/>
            <person name="Szatraj K."/>
            <person name="Zielenkiewicz U."/>
            <person name="Pilsyk S."/>
            <person name="Malc E."/>
            <person name="Mieczkowski P."/>
            <person name="Kruszewska J.S."/>
            <person name="Biernat P."/>
            <person name="Pawlowska J."/>
        </authorList>
    </citation>
    <scope>NUCLEOTIDE SEQUENCE [LARGE SCALE GENOMIC DNA]</scope>
    <source>
        <strain evidence="6 7">CBS 142.35</strain>
    </source>
</reference>
<feature type="compositionally biased region" description="Acidic residues" evidence="5">
    <location>
        <begin position="10"/>
        <end position="32"/>
    </location>
</feature>
<feature type="region of interest" description="Disordered" evidence="5">
    <location>
        <begin position="266"/>
        <end position="344"/>
    </location>
</feature>
<dbReference type="GO" id="GO:0032958">
    <property type="term" value="P:inositol phosphate biosynthetic process"/>
    <property type="evidence" value="ECO:0007669"/>
    <property type="project" value="InterPro"/>
</dbReference>
<evidence type="ECO:0000256" key="5">
    <source>
        <dbReference type="SAM" id="MobiDB-lite"/>
    </source>
</evidence>
<dbReference type="GO" id="GO:0005634">
    <property type="term" value="C:nucleus"/>
    <property type="evidence" value="ECO:0007669"/>
    <property type="project" value="TreeGrafter"/>
</dbReference>
<dbReference type="InterPro" id="IPR038286">
    <property type="entry name" value="IPK_sf"/>
</dbReference>
<feature type="region of interest" description="Disordered" evidence="5">
    <location>
        <begin position="390"/>
        <end position="419"/>
    </location>
</feature>
<evidence type="ECO:0000313" key="7">
    <source>
        <dbReference type="Proteomes" id="UP000646827"/>
    </source>
</evidence>
<evidence type="ECO:0000256" key="2">
    <source>
        <dbReference type="ARBA" id="ARBA00022679"/>
    </source>
</evidence>
<keyword evidence="2 4" id="KW-0808">Transferase</keyword>
<gene>
    <name evidence="6" type="ORF">INT45_001292</name>
</gene>
<dbReference type="Proteomes" id="UP000646827">
    <property type="component" value="Unassembled WGS sequence"/>
</dbReference>
<evidence type="ECO:0000256" key="4">
    <source>
        <dbReference type="RuleBase" id="RU363090"/>
    </source>
</evidence>
<feature type="region of interest" description="Disordered" evidence="5">
    <location>
        <begin position="1"/>
        <end position="58"/>
    </location>
</feature>
<dbReference type="GO" id="GO:0000824">
    <property type="term" value="F:inositol-1,4,5,6-tetrakisphosphate 3-kinase activity"/>
    <property type="evidence" value="ECO:0007669"/>
    <property type="project" value="TreeGrafter"/>
</dbReference>
<dbReference type="InterPro" id="IPR005522">
    <property type="entry name" value="IPK"/>
</dbReference>
<comment type="caution">
    <text evidence="6">The sequence shown here is derived from an EMBL/GenBank/DDBJ whole genome shotgun (WGS) entry which is preliminary data.</text>
</comment>
<dbReference type="Gene3D" id="3.30.470.160">
    <property type="entry name" value="Inositol polyphosphate kinase"/>
    <property type="match status" value="1"/>
</dbReference>
<evidence type="ECO:0000256" key="3">
    <source>
        <dbReference type="ARBA" id="ARBA00022777"/>
    </source>
</evidence>
<dbReference type="AlphaFoldDB" id="A0A8H7S5W8"/>
<feature type="compositionally biased region" description="Low complexity" evidence="5">
    <location>
        <begin position="38"/>
        <end position="51"/>
    </location>
</feature>
<protein>
    <recommendedName>
        <fullName evidence="4">Kinase</fullName>
        <ecNumber evidence="4">2.7.-.-</ecNumber>
    </recommendedName>
</protein>
<keyword evidence="3 4" id="KW-0418">Kinase</keyword>
<sequence>MRERIGGEIIETEEVDETYDYNTTDDDDDDSFDYPLSNNGNNNDNNNDNGNQTHGKYFDPTKLTASIPLLPFDNQVGGHASFFRFSKRAICKAVSKKEQEFYEHLESHYPQLLPYTPLYLGVLNVTYNTHPASSIDSVFLPQVVLEKNKHLLRDWRACHEEGRLRRRHSSASSRLTHQSSRRLQEQVLREVFSPQALKERLRQVHDWQAQQQQQQQILGITNNSGMDQCSTSLPLSHSLSELENVSASSPLATTTMTAGTTAIKKTLSTSTRSTGSLSISPTATMAPPPSSTGSAISIKQVTLKPRRPSIIHSTTSAPVTPNMLDKKPRRNSRQSISSSHSNKSCHLKLPARFTSHSDEEDGIFQMDDVVQSLPMDTRSDTDLMIENHEKDDQEESIPPSPEPQALAASNGWEKRETPTNPWSLQVYNRDMQRIRHHLNEPKVKQYILIEDLTDGVKFPCVLDLKMGTRQYGVYATPEKMKSQTLKCARSTSQALGVYKTNTENFLFQDKYYGRKLDPMTFRNTLGEYLDNGHGCQIQHIPIILRKLRRLAGIIRSLENYRFYASSLLMIYDGDPSSTKKIDVRIIDFARCVTQEDVRQYHDEFPFPPRHRGPDYGYLLGLKSLAACFEWIYEKHGGDINDLDTKEDCIFDDIGTEESRNVHTSAFGRDL</sequence>
<feature type="compositionally biased region" description="Low complexity" evidence="5">
    <location>
        <begin position="266"/>
        <end position="295"/>
    </location>
</feature>
<organism evidence="6 7">
    <name type="scientific">Circinella minor</name>
    <dbReference type="NCBI Taxonomy" id="1195481"/>
    <lineage>
        <taxon>Eukaryota</taxon>
        <taxon>Fungi</taxon>
        <taxon>Fungi incertae sedis</taxon>
        <taxon>Mucoromycota</taxon>
        <taxon>Mucoromycotina</taxon>
        <taxon>Mucoromycetes</taxon>
        <taxon>Mucorales</taxon>
        <taxon>Lichtheimiaceae</taxon>
        <taxon>Circinella</taxon>
    </lineage>
</organism>
<keyword evidence="7" id="KW-1185">Reference proteome</keyword>
<dbReference type="Pfam" id="PF03770">
    <property type="entry name" value="IPK"/>
    <property type="match status" value="1"/>
</dbReference>
<dbReference type="EC" id="2.7.-.-" evidence="4"/>